<gene>
    <name evidence="1" type="ORF">DPM35_23480</name>
</gene>
<proteinExistence type="predicted"/>
<reference evidence="1 2" key="1">
    <citation type="submission" date="2018-07" db="EMBL/GenBank/DDBJ databases">
        <title>Diversity of Mesorhizobium strains in Brazil.</title>
        <authorList>
            <person name="Helene L.C.F."/>
            <person name="Dall'Agnol R."/>
            <person name="Delamuta J.R.M."/>
            <person name="Hungria M."/>
        </authorList>
    </citation>
    <scope>NUCLEOTIDE SEQUENCE [LARGE SCALE GENOMIC DNA]</scope>
    <source>
        <strain evidence="1 2">CNPSo 3140</strain>
    </source>
</reference>
<dbReference type="EMBL" id="QMBQ01000007">
    <property type="protein sequence ID" value="RAZ73809.1"/>
    <property type="molecule type" value="Genomic_DNA"/>
</dbReference>
<accession>A0A330GLX9</accession>
<dbReference type="Proteomes" id="UP000251956">
    <property type="component" value="Unassembled WGS sequence"/>
</dbReference>
<keyword evidence="2" id="KW-1185">Reference proteome</keyword>
<evidence type="ECO:0000313" key="1">
    <source>
        <dbReference type="EMBL" id="RAZ73809.1"/>
    </source>
</evidence>
<dbReference type="OrthoDB" id="8087597at2"/>
<protein>
    <submittedName>
        <fullName evidence="1">Uncharacterized protein</fullName>
    </submittedName>
</protein>
<comment type="caution">
    <text evidence="1">The sequence shown here is derived from an EMBL/GenBank/DDBJ whole genome shotgun (WGS) entry which is preliminary data.</text>
</comment>
<evidence type="ECO:0000313" key="2">
    <source>
        <dbReference type="Proteomes" id="UP000251956"/>
    </source>
</evidence>
<organism evidence="1 2">
    <name type="scientific">Mesorhizobium atlanticum</name>
    <dbReference type="NCBI Taxonomy" id="2233532"/>
    <lineage>
        <taxon>Bacteria</taxon>
        <taxon>Pseudomonadati</taxon>
        <taxon>Pseudomonadota</taxon>
        <taxon>Alphaproteobacteria</taxon>
        <taxon>Hyphomicrobiales</taxon>
        <taxon>Phyllobacteriaceae</taxon>
        <taxon>Mesorhizobium</taxon>
    </lineage>
</organism>
<dbReference type="AlphaFoldDB" id="A0A330GLX9"/>
<dbReference type="RefSeq" id="WP_112129596.1">
    <property type="nucleotide sequence ID" value="NZ_QMBQ01000007.1"/>
</dbReference>
<sequence length="65" mass="7230">MKIVAELLTRLDDTMRAVKGHLAEMDTEQLDALVSLLGPRPSIGSAEMVLTILALREIEARNRKK</sequence>
<name>A0A330GLX9_9HYPH</name>